<feature type="compositionally biased region" description="Acidic residues" evidence="1">
    <location>
        <begin position="92"/>
        <end position="104"/>
    </location>
</feature>
<reference evidence="2" key="1">
    <citation type="journal article" date="2022" name="Int. J. Mol. Sci.">
        <title>Draft Genome of Tanacetum Coccineum: Genomic Comparison of Closely Related Tanacetum-Family Plants.</title>
        <authorList>
            <person name="Yamashiro T."/>
            <person name="Shiraishi A."/>
            <person name="Nakayama K."/>
            <person name="Satake H."/>
        </authorList>
    </citation>
    <scope>NUCLEOTIDE SEQUENCE</scope>
</reference>
<dbReference type="Proteomes" id="UP001151760">
    <property type="component" value="Unassembled WGS sequence"/>
</dbReference>
<evidence type="ECO:0000313" key="3">
    <source>
        <dbReference type="Proteomes" id="UP001151760"/>
    </source>
</evidence>
<gene>
    <name evidence="2" type="ORF">Tco_0656460</name>
</gene>
<feature type="compositionally biased region" description="Basic residues" evidence="1">
    <location>
        <begin position="116"/>
        <end position="145"/>
    </location>
</feature>
<reference evidence="2" key="2">
    <citation type="submission" date="2022-01" db="EMBL/GenBank/DDBJ databases">
        <authorList>
            <person name="Yamashiro T."/>
            <person name="Shiraishi A."/>
            <person name="Satake H."/>
            <person name="Nakayama K."/>
        </authorList>
    </citation>
    <scope>NUCLEOTIDE SEQUENCE</scope>
</reference>
<protein>
    <submittedName>
        <fullName evidence="2">Uncharacterized protein</fullName>
    </submittedName>
</protein>
<accession>A0ABQ4X8U8</accession>
<sequence length="145" mass="16618">MSSSTVTYMSISFYSNLPPWGFHLLSDDEPQSPEVAPQSLEQAPPSPDYVLGLEYPEYVAPSDDEIPIDDQPLPVDASPTALSPGYVADSDPKEDPEEDPEEDLANYPADKGETRKMRRRSPLRIMMRMRRKRHPRRTRMRRRSI</sequence>
<keyword evidence="3" id="KW-1185">Reference proteome</keyword>
<proteinExistence type="predicted"/>
<name>A0ABQ4X8U8_9ASTR</name>
<organism evidence="2 3">
    <name type="scientific">Tanacetum coccineum</name>
    <dbReference type="NCBI Taxonomy" id="301880"/>
    <lineage>
        <taxon>Eukaryota</taxon>
        <taxon>Viridiplantae</taxon>
        <taxon>Streptophyta</taxon>
        <taxon>Embryophyta</taxon>
        <taxon>Tracheophyta</taxon>
        <taxon>Spermatophyta</taxon>
        <taxon>Magnoliopsida</taxon>
        <taxon>eudicotyledons</taxon>
        <taxon>Gunneridae</taxon>
        <taxon>Pentapetalae</taxon>
        <taxon>asterids</taxon>
        <taxon>campanulids</taxon>
        <taxon>Asterales</taxon>
        <taxon>Asteraceae</taxon>
        <taxon>Asteroideae</taxon>
        <taxon>Anthemideae</taxon>
        <taxon>Anthemidinae</taxon>
        <taxon>Tanacetum</taxon>
    </lineage>
</organism>
<evidence type="ECO:0000256" key="1">
    <source>
        <dbReference type="SAM" id="MobiDB-lite"/>
    </source>
</evidence>
<dbReference type="EMBL" id="BQNB010009307">
    <property type="protein sequence ID" value="GJS61676.1"/>
    <property type="molecule type" value="Genomic_DNA"/>
</dbReference>
<feature type="region of interest" description="Disordered" evidence="1">
    <location>
        <begin position="22"/>
        <end position="145"/>
    </location>
</feature>
<evidence type="ECO:0000313" key="2">
    <source>
        <dbReference type="EMBL" id="GJS61676.1"/>
    </source>
</evidence>
<comment type="caution">
    <text evidence="2">The sequence shown here is derived from an EMBL/GenBank/DDBJ whole genome shotgun (WGS) entry which is preliminary data.</text>
</comment>